<organism evidence="1 2">
    <name type="scientific">Dioscorea alata</name>
    <name type="common">Purple yam</name>
    <dbReference type="NCBI Taxonomy" id="55571"/>
    <lineage>
        <taxon>Eukaryota</taxon>
        <taxon>Viridiplantae</taxon>
        <taxon>Streptophyta</taxon>
        <taxon>Embryophyta</taxon>
        <taxon>Tracheophyta</taxon>
        <taxon>Spermatophyta</taxon>
        <taxon>Magnoliopsida</taxon>
        <taxon>Liliopsida</taxon>
        <taxon>Dioscoreales</taxon>
        <taxon>Dioscoreaceae</taxon>
        <taxon>Dioscorea</taxon>
    </lineage>
</organism>
<evidence type="ECO:0000313" key="1">
    <source>
        <dbReference type="EMBL" id="KAH7650965.1"/>
    </source>
</evidence>
<keyword evidence="2" id="KW-1185">Reference proteome</keyword>
<sequence>MDLEVIGRHALLFDDDTTSAFVNSREALVPWIHDSSLFIDRYDVRHLLDQIPSRKLHARSVSEDPSQSDLDLERYLDLPPPDQHADGDGDDSLLDGTYEARNGTELAGHGAYQAVPFSSGDNVDAVISDSGTGISCPGFRPNFALPDRLLTNLGVRTGQPPTEKLHQIISRTALFVSEHGGQSEIILRVKQGNNPTFGFLMPDHHLHPYYRFLVDHPELLKADDSSKPQNEKSPDNEGNQTHVPASGALSLLGSVYGSGEEDDMVLQTDSNQMEIQCSSVVASERTGSSVCLASKDNVASKNQAASIVKDKTLSSRKKNSVNTASPSDASKKKRKDENASHGSISRPLVMSSDKPSILEPPSFLKRVIDKIVEFIHRNGKDFEAVLIEQDKAHGRFPFLLPTNQYHPYYLKILQGASENNVRGSSVKANVGSNKDAQAAGQQSTGCKRNTSEELEGWSYESSRKEKFKMVIGAPKKDVHDQDSKPMKPSGVTPDEAEAIVLAATRGASPANVFSNKHKNNLGVTSNGSFSSLNGDGLVSKPASTSDANNSGQLSSGQFRKIDSVDVVKEIAKSAVLAASNEGDSSEVSLSKEQKLKAERLKRAKIFAAMIKSGQEPMTELIQAPTTTTHSTLSGPESDPVLREREGSSVPNNCEISDIKRSRRDSSVLDHDREHKHSRKKRRSRSRLDENDSEEDHGHYRKKRSSRSRADESDSGEDHRHSRKMRSSRSRAVDSDSEEDHRHYRKRHHSESSSAKHHKRHSSKESRHHRHRHHDSSEDEHRHMRHSKSRQRHKSDELSDADDQERKRSSRHHRSTQAHFETEVPSIEDEKISENLLKEAQEVGGTDGSHAGPSVDTEIPSELRAKIRNMLLEIM</sequence>
<accession>A0ACB7TUY2</accession>
<gene>
    <name evidence="1" type="ORF">IHE45_20G025800</name>
</gene>
<dbReference type="Proteomes" id="UP000827976">
    <property type="component" value="Chromosome 20"/>
</dbReference>
<protein>
    <submittedName>
        <fullName evidence="1">mRNA splicing factor domain-containing protein</fullName>
    </submittedName>
</protein>
<comment type="caution">
    <text evidence="1">The sequence shown here is derived from an EMBL/GenBank/DDBJ whole genome shotgun (WGS) entry which is preliminary data.</text>
</comment>
<proteinExistence type="predicted"/>
<evidence type="ECO:0000313" key="2">
    <source>
        <dbReference type="Proteomes" id="UP000827976"/>
    </source>
</evidence>
<reference evidence="2" key="1">
    <citation type="journal article" date="2022" name="Nat. Commun.">
        <title>Chromosome evolution and the genetic basis of agronomically important traits in greater yam.</title>
        <authorList>
            <person name="Bredeson J.V."/>
            <person name="Lyons J.B."/>
            <person name="Oniyinde I.O."/>
            <person name="Okereke N.R."/>
            <person name="Kolade O."/>
            <person name="Nnabue I."/>
            <person name="Nwadili C.O."/>
            <person name="Hribova E."/>
            <person name="Parker M."/>
            <person name="Nwogha J."/>
            <person name="Shu S."/>
            <person name="Carlson J."/>
            <person name="Kariba R."/>
            <person name="Muthemba S."/>
            <person name="Knop K."/>
            <person name="Barton G.J."/>
            <person name="Sherwood A.V."/>
            <person name="Lopez-Montes A."/>
            <person name="Asiedu R."/>
            <person name="Jamnadass R."/>
            <person name="Muchugi A."/>
            <person name="Goodstein D."/>
            <person name="Egesi C.N."/>
            <person name="Featherston J."/>
            <person name="Asfaw A."/>
            <person name="Simpson G.G."/>
            <person name="Dolezel J."/>
            <person name="Hendre P.S."/>
            <person name="Van Deynze A."/>
            <person name="Kumar P.L."/>
            <person name="Obidiegwu J.E."/>
            <person name="Bhattacharjee R."/>
            <person name="Rokhsar D.S."/>
        </authorList>
    </citation>
    <scope>NUCLEOTIDE SEQUENCE [LARGE SCALE GENOMIC DNA]</scope>
    <source>
        <strain evidence="2">cv. TDa95/00328</strain>
    </source>
</reference>
<name>A0ACB7TUY2_DIOAL</name>
<dbReference type="EMBL" id="CM037030">
    <property type="protein sequence ID" value="KAH7650965.1"/>
    <property type="molecule type" value="Genomic_DNA"/>
</dbReference>